<comment type="caution">
    <text evidence="1">The sequence shown here is derived from an EMBL/GenBank/DDBJ whole genome shotgun (WGS) entry which is preliminary data.</text>
</comment>
<dbReference type="AlphaFoldDB" id="K1JVT3"/>
<organism evidence="1 2">
    <name type="scientific">Sutterella wadsworthensis 2_1_59BFAA</name>
    <dbReference type="NCBI Taxonomy" id="742823"/>
    <lineage>
        <taxon>Bacteria</taxon>
        <taxon>Pseudomonadati</taxon>
        <taxon>Pseudomonadota</taxon>
        <taxon>Betaproteobacteria</taxon>
        <taxon>Burkholderiales</taxon>
        <taxon>Sutterellaceae</taxon>
        <taxon>Sutterella</taxon>
    </lineage>
</organism>
<sequence>MTPEVIPWMSPCLSQSMSFVLAGIGHPMKFRRGDVIYTSPGLFGNLMYVRSGFVVKALLDPVRDEPLLLSMAGPGALCGNYENLYVRDRMPRRHWCLTSTEVLVVNQELLLKIADQNPEWQHELSGYSSVSSICDRMGMFLNYSGTVEERLGALLLLMLHCEEPAAMANLFSKGVEWVELPFYPDKGTIARLLGCKFETVSDVVRQWGSHDDIRRRSRRIWLRRRTFLKYWEWLMPFMQQSRAEERAAEALRQARRREEYDSF</sequence>
<dbReference type="InterPro" id="IPR014710">
    <property type="entry name" value="RmlC-like_jellyroll"/>
</dbReference>
<dbReference type="OrthoDB" id="9152738at2"/>
<dbReference type="RefSeq" id="WP_005434128.1">
    <property type="nucleotide sequence ID" value="NZ_JH815514.1"/>
</dbReference>
<dbReference type="Gene3D" id="2.60.120.10">
    <property type="entry name" value="Jelly Rolls"/>
    <property type="match status" value="1"/>
</dbReference>
<dbReference type="InterPro" id="IPR018490">
    <property type="entry name" value="cNMP-bd_dom_sf"/>
</dbReference>
<proteinExistence type="predicted"/>
<evidence type="ECO:0000313" key="1">
    <source>
        <dbReference type="EMBL" id="EKB31792.1"/>
    </source>
</evidence>
<dbReference type="eggNOG" id="ENOG5031U2A">
    <property type="taxonomic scope" value="Bacteria"/>
</dbReference>
<protein>
    <recommendedName>
        <fullName evidence="3">Cyclic nucleotide-binding domain-containing protein</fullName>
    </recommendedName>
</protein>
<name>K1JVT3_9BURK</name>
<dbReference type="PATRIC" id="fig|742823.3.peg.663"/>
<gene>
    <name evidence="1" type="ORF">HMPREF9465_00660</name>
</gene>
<accession>K1JVT3</accession>
<evidence type="ECO:0000313" key="2">
    <source>
        <dbReference type="Proteomes" id="UP000005835"/>
    </source>
</evidence>
<dbReference type="EMBL" id="ADMG01000017">
    <property type="protein sequence ID" value="EKB31792.1"/>
    <property type="molecule type" value="Genomic_DNA"/>
</dbReference>
<dbReference type="Proteomes" id="UP000005835">
    <property type="component" value="Unassembled WGS sequence"/>
</dbReference>
<dbReference type="SUPFAM" id="SSF51206">
    <property type="entry name" value="cAMP-binding domain-like"/>
    <property type="match status" value="1"/>
</dbReference>
<evidence type="ECO:0008006" key="3">
    <source>
        <dbReference type="Google" id="ProtNLM"/>
    </source>
</evidence>
<reference evidence="1 2" key="1">
    <citation type="submission" date="2012-05" db="EMBL/GenBank/DDBJ databases">
        <title>The Genome Sequence of Sutterella wadsworthensis 2_1_59BFAA.</title>
        <authorList>
            <consortium name="The Broad Institute Genome Sequencing Platform"/>
            <person name="Earl A."/>
            <person name="Ward D."/>
            <person name="Feldgarden M."/>
            <person name="Gevers D."/>
            <person name="Daigneault M."/>
            <person name="Strauss J."/>
            <person name="Allen-Vercoe E."/>
            <person name="Walker B."/>
            <person name="Young S.K."/>
            <person name="Zeng Q."/>
            <person name="Gargeya S."/>
            <person name="Fitzgerald M."/>
            <person name="Haas B."/>
            <person name="Abouelleil A."/>
            <person name="Alvarado L."/>
            <person name="Arachchi H.M."/>
            <person name="Berlin A.M."/>
            <person name="Chapman S.B."/>
            <person name="Goldberg J."/>
            <person name="Griggs A."/>
            <person name="Gujja S."/>
            <person name="Hansen M."/>
            <person name="Howarth C."/>
            <person name="Imamovic A."/>
            <person name="Larimer J."/>
            <person name="McCowen C."/>
            <person name="Montmayeur A."/>
            <person name="Murphy C."/>
            <person name="Neiman D."/>
            <person name="Pearson M."/>
            <person name="Priest M."/>
            <person name="Roberts A."/>
            <person name="Saif S."/>
            <person name="Shea T."/>
            <person name="Sisk P."/>
            <person name="Sykes S."/>
            <person name="Wortman J."/>
            <person name="Nusbaum C."/>
            <person name="Birren B."/>
        </authorList>
    </citation>
    <scope>NUCLEOTIDE SEQUENCE [LARGE SCALE GENOMIC DNA]</scope>
    <source>
        <strain evidence="1 2">2_1_59BFAA</strain>
    </source>
</reference>
<keyword evidence="2" id="KW-1185">Reference proteome</keyword>
<dbReference type="HOGENOM" id="CLU_1057389_0_0_4"/>